<proteinExistence type="predicted"/>
<organism evidence="2 3">
    <name type="scientific">Kwoniella heveanensis BCC8398</name>
    <dbReference type="NCBI Taxonomy" id="1296120"/>
    <lineage>
        <taxon>Eukaryota</taxon>
        <taxon>Fungi</taxon>
        <taxon>Dikarya</taxon>
        <taxon>Basidiomycota</taxon>
        <taxon>Agaricomycotina</taxon>
        <taxon>Tremellomycetes</taxon>
        <taxon>Tremellales</taxon>
        <taxon>Cryptococcaceae</taxon>
        <taxon>Kwoniella</taxon>
    </lineage>
</organism>
<feature type="region of interest" description="Disordered" evidence="1">
    <location>
        <begin position="1"/>
        <end position="51"/>
    </location>
</feature>
<dbReference type="Proteomes" id="UP000092666">
    <property type="component" value="Unassembled WGS sequence"/>
</dbReference>
<evidence type="ECO:0000256" key="1">
    <source>
        <dbReference type="SAM" id="MobiDB-lite"/>
    </source>
</evidence>
<name>A0A1B9H3Y9_9TREE</name>
<dbReference type="EMBL" id="KI669492">
    <property type="protein sequence ID" value="OCF37992.1"/>
    <property type="molecule type" value="Genomic_DNA"/>
</dbReference>
<keyword evidence="3" id="KW-1185">Reference proteome</keyword>
<feature type="region of interest" description="Disordered" evidence="1">
    <location>
        <begin position="99"/>
        <end position="133"/>
    </location>
</feature>
<protein>
    <submittedName>
        <fullName evidence="2">Uncharacterized protein</fullName>
    </submittedName>
</protein>
<feature type="compositionally biased region" description="Basic and acidic residues" evidence="1">
    <location>
        <begin position="35"/>
        <end position="49"/>
    </location>
</feature>
<reference evidence="3" key="2">
    <citation type="submission" date="2013-12" db="EMBL/GenBank/DDBJ databases">
        <title>Evolution of pathogenesis and genome organization in the Tremellales.</title>
        <authorList>
            <person name="Cuomo C."/>
            <person name="Litvintseva A."/>
            <person name="Heitman J."/>
            <person name="Chen Y."/>
            <person name="Sun S."/>
            <person name="Springer D."/>
            <person name="Dromer F."/>
            <person name="Young S."/>
            <person name="Zeng Q."/>
            <person name="Chapman S."/>
            <person name="Gujja S."/>
            <person name="Saif S."/>
            <person name="Birren B."/>
        </authorList>
    </citation>
    <scope>NUCLEOTIDE SEQUENCE [LARGE SCALE GENOMIC DNA]</scope>
    <source>
        <strain evidence="3">BCC8398</strain>
    </source>
</reference>
<feature type="compositionally biased region" description="Basic and acidic residues" evidence="1">
    <location>
        <begin position="1"/>
        <end position="16"/>
    </location>
</feature>
<evidence type="ECO:0000313" key="3">
    <source>
        <dbReference type="Proteomes" id="UP000092666"/>
    </source>
</evidence>
<accession>A0A1B9H3Y9</accession>
<feature type="compositionally biased region" description="Basic residues" evidence="1">
    <location>
        <begin position="105"/>
        <end position="118"/>
    </location>
</feature>
<sequence length="133" mass="15084">MQRPNRSHDEHSKDLRSSAAREWLGSNSKRRRRDGSRDGRETLNRRDLTVRPPQASAALRMAITKESATSWAPRRDRKQLDETAKVALADILSHPDLMGIDGGMRRHPDRKKRIRRSDRKGIVSGPGLLEGSV</sequence>
<reference evidence="2 3" key="1">
    <citation type="submission" date="2013-07" db="EMBL/GenBank/DDBJ databases">
        <title>The Genome Sequence of Cryptococcus heveanensis BCC8398.</title>
        <authorList>
            <consortium name="The Broad Institute Genome Sequencing Platform"/>
            <person name="Cuomo C."/>
            <person name="Litvintseva A."/>
            <person name="Chen Y."/>
            <person name="Heitman J."/>
            <person name="Sun S."/>
            <person name="Springer D."/>
            <person name="Dromer F."/>
            <person name="Young S.K."/>
            <person name="Zeng Q."/>
            <person name="Gargeya S."/>
            <person name="Fitzgerald M."/>
            <person name="Abouelleil A."/>
            <person name="Alvarado L."/>
            <person name="Berlin A.M."/>
            <person name="Chapman S.B."/>
            <person name="Dewar J."/>
            <person name="Goldberg J."/>
            <person name="Griggs A."/>
            <person name="Gujja S."/>
            <person name="Hansen M."/>
            <person name="Howarth C."/>
            <person name="Imamovic A."/>
            <person name="Larimer J."/>
            <person name="McCowan C."/>
            <person name="Murphy C."/>
            <person name="Pearson M."/>
            <person name="Priest M."/>
            <person name="Roberts A."/>
            <person name="Saif S."/>
            <person name="Shea T."/>
            <person name="Sykes S."/>
            <person name="Wortman J."/>
            <person name="Nusbaum C."/>
            <person name="Birren B."/>
        </authorList>
    </citation>
    <scope>NUCLEOTIDE SEQUENCE [LARGE SCALE GENOMIC DNA]</scope>
    <source>
        <strain evidence="2 3">BCC8398</strain>
    </source>
</reference>
<dbReference type="AlphaFoldDB" id="A0A1B9H3Y9"/>
<evidence type="ECO:0000313" key="2">
    <source>
        <dbReference type="EMBL" id="OCF37992.1"/>
    </source>
</evidence>
<gene>
    <name evidence="2" type="ORF">I316_00216</name>
</gene>